<dbReference type="PANTHER" id="PTHR47074">
    <property type="entry name" value="BNAC02G40300D PROTEIN"/>
    <property type="match status" value="1"/>
</dbReference>
<dbReference type="AlphaFoldDB" id="A0A8J6CJ45"/>
<dbReference type="InterPro" id="IPR036397">
    <property type="entry name" value="RNaseH_sf"/>
</dbReference>
<dbReference type="Pfam" id="PF13456">
    <property type="entry name" value="RVT_3"/>
    <property type="match status" value="1"/>
</dbReference>
<dbReference type="InterPro" id="IPR052929">
    <property type="entry name" value="RNase_H-like_EbsB-rel"/>
</dbReference>
<dbReference type="InterPro" id="IPR002156">
    <property type="entry name" value="RNaseH_domain"/>
</dbReference>
<proteinExistence type="predicted"/>
<reference evidence="2 3" key="1">
    <citation type="journal article" date="2021" name="bioRxiv">
        <title>The Gossypium anomalum genome as a resource for cotton improvement and evolutionary analysis of hybrid incompatibility.</title>
        <authorList>
            <person name="Grover C.E."/>
            <person name="Yuan D."/>
            <person name="Arick M.A."/>
            <person name="Miller E.R."/>
            <person name="Hu G."/>
            <person name="Peterson D.G."/>
            <person name="Wendel J.F."/>
            <person name="Udall J.A."/>
        </authorList>
    </citation>
    <scope>NUCLEOTIDE SEQUENCE [LARGE SCALE GENOMIC DNA]</scope>
    <source>
        <strain evidence="2">JFW-Udall</strain>
        <tissue evidence="2">Leaf</tissue>
    </source>
</reference>
<dbReference type="GO" id="GO:0003676">
    <property type="term" value="F:nucleic acid binding"/>
    <property type="evidence" value="ECO:0007669"/>
    <property type="project" value="InterPro"/>
</dbReference>
<dbReference type="CDD" id="cd06222">
    <property type="entry name" value="RNase_H_like"/>
    <property type="match status" value="1"/>
</dbReference>
<accession>A0A8J6CJ45</accession>
<dbReference type="InterPro" id="IPR044730">
    <property type="entry name" value="RNase_H-like_dom_plant"/>
</dbReference>
<dbReference type="PANTHER" id="PTHR47074:SF61">
    <property type="entry name" value="RNASE H TYPE-1 DOMAIN-CONTAINING PROTEIN"/>
    <property type="match status" value="1"/>
</dbReference>
<organism evidence="2 3">
    <name type="scientific">Gossypium anomalum</name>
    <dbReference type="NCBI Taxonomy" id="47600"/>
    <lineage>
        <taxon>Eukaryota</taxon>
        <taxon>Viridiplantae</taxon>
        <taxon>Streptophyta</taxon>
        <taxon>Embryophyta</taxon>
        <taxon>Tracheophyta</taxon>
        <taxon>Spermatophyta</taxon>
        <taxon>Magnoliopsida</taxon>
        <taxon>eudicotyledons</taxon>
        <taxon>Gunneridae</taxon>
        <taxon>Pentapetalae</taxon>
        <taxon>rosids</taxon>
        <taxon>malvids</taxon>
        <taxon>Malvales</taxon>
        <taxon>Malvaceae</taxon>
        <taxon>Malvoideae</taxon>
        <taxon>Gossypium</taxon>
    </lineage>
</organism>
<dbReference type="OrthoDB" id="1001780at2759"/>
<name>A0A8J6CJ45_9ROSI</name>
<evidence type="ECO:0000259" key="1">
    <source>
        <dbReference type="Pfam" id="PF13456"/>
    </source>
</evidence>
<dbReference type="InterPro" id="IPR012337">
    <property type="entry name" value="RNaseH-like_sf"/>
</dbReference>
<dbReference type="EMBL" id="JAHUZN010000013">
    <property type="protein sequence ID" value="KAG8472055.1"/>
    <property type="molecule type" value="Genomic_DNA"/>
</dbReference>
<dbReference type="Proteomes" id="UP000701853">
    <property type="component" value="Chromosome 13"/>
</dbReference>
<keyword evidence="3" id="KW-1185">Reference proteome</keyword>
<dbReference type="SUPFAM" id="SSF53098">
    <property type="entry name" value="Ribonuclease H-like"/>
    <property type="match status" value="1"/>
</dbReference>
<feature type="domain" description="RNase H type-1" evidence="1">
    <location>
        <begin position="129"/>
        <end position="240"/>
    </location>
</feature>
<sequence>MKAKYFSKGEFMSARIGPYPSYTWRSIWGARRLLEEGLGWRIGNGKNVDIWNDAWLPGVGNGRVQCQQINIWYSTVLDLVDRDTVTWKQEEIRALFGEEQMQRIVSIPLANDKSQDALVWIGDNTGIQHKSASGIIARNKYGYVMASCTYPGENIADPTTAEARACLQEVTMTEKMGFQDVDVEGDALTIIRKITLESEDRSFIRGYIQEIKRKSTRFRSIKFNHIQREANKVAHGLAKEGWKYDGP</sequence>
<protein>
    <recommendedName>
        <fullName evidence="1">RNase H type-1 domain-containing protein</fullName>
    </recommendedName>
</protein>
<gene>
    <name evidence="2" type="ORF">CXB51_036938</name>
</gene>
<dbReference type="Gene3D" id="3.30.420.10">
    <property type="entry name" value="Ribonuclease H-like superfamily/Ribonuclease H"/>
    <property type="match status" value="1"/>
</dbReference>
<evidence type="ECO:0000313" key="3">
    <source>
        <dbReference type="Proteomes" id="UP000701853"/>
    </source>
</evidence>
<comment type="caution">
    <text evidence="2">The sequence shown here is derived from an EMBL/GenBank/DDBJ whole genome shotgun (WGS) entry which is preliminary data.</text>
</comment>
<dbReference type="GO" id="GO:0004523">
    <property type="term" value="F:RNA-DNA hybrid ribonuclease activity"/>
    <property type="evidence" value="ECO:0007669"/>
    <property type="project" value="InterPro"/>
</dbReference>
<evidence type="ECO:0000313" key="2">
    <source>
        <dbReference type="EMBL" id="KAG8472055.1"/>
    </source>
</evidence>